<dbReference type="AlphaFoldDB" id="A0A371BGW5"/>
<evidence type="ECO:0000259" key="3">
    <source>
        <dbReference type="SMART" id="SM00822"/>
    </source>
</evidence>
<name>A0A371BGW5_9SPHN</name>
<dbReference type="Proteomes" id="UP000263833">
    <property type="component" value="Unassembled WGS sequence"/>
</dbReference>
<dbReference type="PRINTS" id="PR00081">
    <property type="entry name" value="GDHRDH"/>
</dbReference>
<dbReference type="InterPro" id="IPR057326">
    <property type="entry name" value="KR_dom"/>
</dbReference>
<dbReference type="InterPro" id="IPR020904">
    <property type="entry name" value="Sc_DH/Rdtase_CS"/>
</dbReference>
<dbReference type="GO" id="GO:0016491">
    <property type="term" value="F:oxidoreductase activity"/>
    <property type="evidence" value="ECO:0007669"/>
    <property type="project" value="UniProtKB-KW"/>
</dbReference>
<dbReference type="InterPro" id="IPR036291">
    <property type="entry name" value="NAD(P)-bd_dom_sf"/>
</dbReference>
<dbReference type="PANTHER" id="PTHR43639">
    <property type="entry name" value="OXIDOREDUCTASE, SHORT-CHAIN DEHYDROGENASE/REDUCTASE FAMILY (AFU_ORTHOLOGUE AFUA_5G02870)"/>
    <property type="match status" value="1"/>
</dbReference>
<dbReference type="InterPro" id="IPR002347">
    <property type="entry name" value="SDR_fam"/>
</dbReference>
<dbReference type="PANTHER" id="PTHR43639:SF1">
    <property type="entry name" value="SHORT-CHAIN DEHYDROGENASE_REDUCTASE FAMILY PROTEIN"/>
    <property type="match status" value="1"/>
</dbReference>
<proteinExistence type="inferred from homology"/>
<protein>
    <submittedName>
        <fullName evidence="4">SDR family NAD(P)-dependent oxidoreductase</fullName>
    </submittedName>
</protein>
<feature type="domain" description="Ketoreductase" evidence="3">
    <location>
        <begin position="7"/>
        <end position="210"/>
    </location>
</feature>
<dbReference type="SMART" id="SM00822">
    <property type="entry name" value="PKS_KR"/>
    <property type="match status" value="1"/>
</dbReference>
<evidence type="ECO:0000256" key="1">
    <source>
        <dbReference type="ARBA" id="ARBA00006484"/>
    </source>
</evidence>
<comment type="caution">
    <text evidence="4">The sequence shown here is derived from an EMBL/GenBank/DDBJ whole genome shotgun (WGS) entry which is preliminary data.</text>
</comment>
<evidence type="ECO:0000256" key="2">
    <source>
        <dbReference type="ARBA" id="ARBA00023002"/>
    </source>
</evidence>
<organism evidence="4 5">
    <name type="scientific">Sphingorhabdus pulchriflava</name>
    <dbReference type="NCBI Taxonomy" id="2292257"/>
    <lineage>
        <taxon>Bacteria</taxon>
        <taxon>Pseudomonadati</taxon>
        <taxon>Pseudomonadota</taxon>
        <taxon>Alphaproteobacteria</taxon>
        <taxon>Sphingomonadales</taxon>
        <taxon>Sphingomonadaceae</taxon>
        <taxon>Sphingorhabdus</taxon>
    </lineage>
</organism>
<dbReference type="RefSeq" id="WP_115548151.1">
    <property type="nucleotide sequence ID" value="NZ_QRGP01000001.1"/>
</dbReference>
<comment type="similarity">
    <text evidence="1">Belongs to the short-chain dehydrogenases/reductases (SDR) family.</text>
</comment>
<keyword evidence="5" id="KW-1185">Reference proteome</keyword>
<dbReference type="SUPFAM" id="SSF51735">
    <property type="entry name" value="NAD(P)-binding Rossmann-fold domains"/>
    <property type="match status" value="1"/>
</dbReference>
<dbReference type="PRINTS" id="PR00080">
    <property type="entry name" value="SDRFAMILY"/>
</dbReference>
<dbReference type="FunFam" id="3.40.50.720:FF:000084">
    <property type="entry name" value="Short-chain dehydrogenase reductase"/>
    <property type="match status" value="1"/>
</dbReference>
<evidence type="ECO:0000313" key="4">
    <source>
        <dbReference type="EMBL" id="RDV06601.1"/>
    </source>
</evidence>
<dbReference type="OrthoDB" id="9803333at2"/>
<dbReference type="Pfam" id="PF13561">
    <property type="entry name" value="adh_short_C2"/>
    <property type="match status" value="1"/>
</dbReference>
<dbReference type="EMBL" id="QRGP01000001">
    <property type="protein sequence ID" value="RDV06601.1"/>
    <property type="molecule type" value="Genomic_DNA"/>
</dbReference>
<dbReference type="Gene3D" id="3.40.50.720">
    <property type="entry name" value="NAD(P)-binding Rossmann-like Domain"/>
    <property type="match status" value="1"/>
</dbReference>
<evidence type="ECO:0000313" key="5">
    <source>
        <dbReference type="Proteomes" id="UP000263833"/>
    </source>
</evidence>
<gene>
    <name evidence="4" type="ORF">DXH95_04055</name>
</gene>
<keyword evidence="2" id="KW-0560">Oxidoreductase</keyword>
<dbReference type="PROSITE" id="PS00061">
    <property type="entry name" value="ADH_SHORT"/>
    <property type="match status" value="1"/>
</dbReference>
<accession>A0A371BGW5</accession>
<reference evidence="5" key="1">
    <citation type="submission" date="2018-08" db="EMBL/GenBank/DDBJ databases">
        <authorList>
            <person name="Kim S.-J."/>
            <person name="Jung G.-Y."/>
        </authorList>
    </citation>
    <scope>NUCLEOTIDE SEQUENCE [LARGE SCALE GENOMIC DNA]</scope>
    <source>
        <strain evidence="5">GY_G</strain>
    </source>
</reference>
<sequence>MNELTGKNALVTGGARGIGAAIVRRLAKAGARVVVNYANADAEASALVDEIAANGGRAIAVKADISTLAGIQALFNACDAEFGEAPNLDILINNAGIGSGGGDASLKSGSEELFDAMMATNVKGPHFVTQAALPRLRDSGRIINIGSMSGKVGQPFAAGYGMTKRALQSLTFSTALAVAKRQITCNLVAPGAVSTDFIAALRDKPGWDEATAKHTPMGRLGEPDDIAGAVMMLVSEDARWVTGQIIEASGGLSI</sequence>